<keyword evidence="3 4" id="KW-0443">Lipid metabolism</keyword>
<dbReference type="EMBL" id="GGYP01005564">
    <property type="protein sequence ID" value="MDE50335.1"/>
    <property type="molecule type" value="Transcribed_RNA"/>
</dbReference>
<dbReference type="SUPFAM" id="SSF52151">
    <property type="entry name" value="FabD/lysophospholipase-like"/>
    <property type="match status" value="1"/>
</dbReference>
<dbReference type="GO" id="GO:0016020">
    <property type="term" value="C:membrane"/>
    <property type="evidence" value="ECO:0007669"/>
    <property type="project" value="TreeGrafter"/>
</dbReference>
<dbReference type="GO" id="GO:0005737">
    <property type="term" value="C:cytoplasm"/>
    <property type="evidence" value="ECO:0007669"/>
    <property type="project" value="TreeGrafter"/>
</dbReference>
<dbReference type="InterPro" id="IPR002641">
    <property type="entry name" value="PNPLA_dom"/>
</dbReference>
<feature type="region of interest" description="Disordered" evidence="5">
    <location>
        <begin position="697"/>
        <end position="723"/>
    </location>
</feature>
<evidence type="ECO:0000256" key="3">
    <source>
        <dbReference type="ARBA" id="ARBA00023098"/>
    </source>
</evidence>
<reference evidence="7" key="1">
    <citation type="submission" date="2018-10" db="EMBL/GenBank/DDBJ databases">
        <title>Transcriptome assembly of Aceria tosichella (Wheat curl mite) Type 2.</title>
        <authorList>
            <person name="Scully E.D."/>
            <person name="Geib S.M."/>
            <person name="Palmer N.A."/>
            <person name="Gupta A.K."/>
            <person name="Sarath G."/>
            <person name="Tatineni S."/>
        </authorList>
    </citation>
    <scope>NUCLEOTIDE SEQUENCE</scope>
    <source>
        <strain evidence="7">LincolnNE</strain>
    </source>
</reference>
<evidence type="ECO:0000259" key="6">
    <source>
        <dbReference type="PROSITE" id="PS51635"/>
    </source>
</evidence>
<evidence type="ECO:0000256" key="1">
    <source>
        <dbReference type="ARBA" id="ARBA00013279"/>
    </source>
</evidence>
<feature type="compositionally biased region" description="Polar residues" evidence="5">
    <location>
        <begin position="847"/>
        <end position="865"/>
    </location>
</feature>
<feature type="compositionally biased region" description="Polar residues" evidence="5">
    <location>
        <begin position="829"/>
        <end position="838"/>
    </location>
</feature>
<feature type="compositionally biased region" description="Low complexity" evidence="5">
    <location>
        <begin position="51"/>
        <end position="67"/>
    </location>
</feature>
<feature type="short sequence motif" description="GXGXXG" evidence="4">
    <location>
        <begin position="201"/>
        <end position="206"/>
    </location>
</feature>
<dbReference type="PANTHER" id="PTHR12406:SF41">
    <property type="entry name" value="BRUMMER, ISOFORM B-RELATED"/>
    <property type="match status" value="1"/>
</dbReference>
<evidence type="ECO:0000313" key="7">
    <source>
        <dbReference type="EMBL" id="MDE50335.1"/>
    </source>
</evidence>
<dbReference type="PANTHER" id="PTHR12406">
    <property type="entry name" value="CALCIUM-INDEPENDENT PHOSPHOLIPASE A2 IPLA2 -RELATED"/>
    <property type="match status" value="1"/>
</dbReference>
<dbReference type="Gene3D" id="3.40.1090.10">
    <property type="entry name" value="Cytosolic phospholipase A2 catalytic domain"/>
    <property type="match status" value="2"/>
</dbReference>
<evidence type="ECO:0000256" key="2">
    <source>
        <dbReference type="ARBA" id="ARBA00022801"/>
    </source>
</evidence>
<feature type="compositionally biased region" description="Basic residues" evidence="5">
    <location>
        <begin position="701"/>
        <end position="713"/>
    </location>
</feature>
<evidence type="ECO:0000256" key="4">
    <source>
        <dbReference type="PROSITE-ProRule" id="PRU01161"/>
    </source>
</evidence>
<feature type="compositionally biased region" description="Polar residues" evidence="5">
    <location>
        <begin position="714"/>
        <end position="723"/>
    </location>
</feature>
<feature type="compositionally biased region" description="Low complexity" evidence="5">
    <location>
        <begin position="105"/>
        <end position="116"/>
    </location>
</feature>
<feature type="compositionally biased region" description="Polar residues" evidence="5">
    <location>
        <begin position="80"/>
        <end position="95"/>
    </location>
</feature>
<dbReference type="GO" id="GO:0004806">
    <property type="term" value="F:triacylglycerol lipase activity"/>
    <property type="evidence" value="ECO:0007669"/>
    <property type="project" value="UniProtKB-EC"/>
</dbReference>
<keyword evidence="4" id="KW-0442">Lipid degradation</keyword>
<feature type="short sequence motif" description="DGA/G" evidence="4">
    <location>
        <begin position="352"/>
        <end position="354"/>
    </location>
</feature>
<dbReference type="InterPro" id="IPR033562">
    <property type="entry name" value="PLPL"/>
</dbReference>
<gene>
    <name evidence="7" type="primary">Pnpla2_1</name>
    <name evidence="7" type="ORF">g.14549</name>
</gene>
<name>A0A6G1SIN1_9ACAR</name>
<organism evidence="7">
    <name type="scientific">Aceria tosichella</name>
    <name type="common">wheat curl mite</name>
    <dbReference type="NCBI Taxonomy" id="561515"/>
    <lineage>
        <taxon>Eukaryota</taxon>
        <taxon>Metazoa</taxon>
        <taxon>Ecdysozoa</taxon>
        <taxon>Arthropoda</taxon>
        <taxon>Chelicerata</taxon>
        <taxon>Arachnida</taxon>
        <taxon>Acari</taxon>
        <taxon>Acariformes</taxon>
        <taxon>Trombidiformes</taxon>
        <taxon>Prostigmata</taxon>
        <taxon>Eupodina</taxon>
        <taxon>Eriophyoidea</taxon>
        <taxon>Eriophyidae</taxon>
        <taxon>Eriophyinae</taxon>
        <taxon>Aceriini</taxon>
        <taxon>Aceria</taxon>
    </lineage>
</organism>
<feature type="region of interest" description="Disordered" evidence="5">
    <location>
        <begin position="1"/>
        <end position="116"/>
    </location>
</feature>
<feature type="active site" description="Nucleophile" evidence="4">
    <location>
        <position position="232"/>
    </location>
</feature>
<dbReference type="GO" id="GO:0019433">
    <property type="term" value="P:triglyceride catabolic process"/>
    <property type="evidence" value="ECO:0007669"/>
    <property type="project" value="TreeGrafter"/>
</dbReference>
<feature type="active site" description="Proton acceptor" evidence="4">
    <location>
        <position position="352"/>
    </location>
</feature>
<keyword evidence="2 4" id="KW-0378">Hydrolase</keyword>
<feature type="region of interest" description="Disordered" evidence="5">
    <location>
        <begin position="824"/>
        <end position="865"/>
    </location>
</feature>
<dbReference type="FunFam" id="3.40.1090.10:FF:000003">
    <property type="entry name" value="Patatin-like phospholipase domain-containing protein 2"/>
    <property type="match status" value="1"/>
</dbReference>
<accession>A0A6G1SIN1</accession>
<feature type="short sequence motif" description="GXSXG" evidence="4">
    <location>
        <begin position="230"/>
        <end position="234"/>
    </location>
</feature>
<protein>
    <recommendedName>
        <fullName evidence="1">triacylglycerol lipase</fullName>
        <ecNumber evidence="1">3.1.1.3</ecNumber>
    </recommendedName>
</protein>
<feature type="domain" description="PNPLA" evidence="6">
    <location>
        <begin position="197"/>
        <end position="365"/>
    </location>
</feature>
<dbReference type="GO" id="GO:0005811">
    <property type="term" value="C:lipid droplet"/>
    <property type="evidence" value="ECO:0007669"/>
    <property type="project" value="TreeGrafter"/>
</dbReference>
<dbReference type="AlphaFoldDB" id="A0A6G1SIN1"/>
<dbReference type="GO" id="GO:0055088">
    <property type="term" value="P:lipid homeostasis"/>
    <property type="evidence" value="ECO:0007669"/>
    <property type="project" value="TreeGrafter"/>
</dbReference>
<proteinExistence type="predicted"/>
<dbReference type="PROSITE" id="PS51635">
    <property type="entry name" value="PNPLA"/>
    <property type="match status" value="1"/>
</dbReference>
<dbReference type="Pfam" id="PF01734">
    <property type="entry name" value="Patatin"/>
    <property type="match status" value="1"/>
</dbReference>
<dbReference type="InterPro" id="IPR016035">
    <property type="entry name" value="Acyl_Trfase/lysoPLipase"/>
</dbReference>
<dbReference type="EC" id="3.1.1.3" evidence="1"/>
<evidence type="ECO:0000256" key="5">
    <source>
        <dbReference type="SAM" id="MobiDB-lite"/>
    </source>
</evidence>
<sequence length="865" mass="96550">MLKHQKTSSTSAPLKHDEIKQRRKQQNRPPKVGIYPTKTTTTTKAPQPHAQLLKAQNSSNNNNKLQNTEQKAQHVHQELTTKTNAMFESPTSMSRQKADQNESSQNLLTGNNNTDNNYLGQGPINICNSSSKSIHKKCDKTSPSPLSPYYRQHYDNLHYDNKPPVVQQQQSKYSNSCADKAAVPTSKSNKDFNEVNLSFCGCGFLGIYHVGVASCFHEYAPQLSMHKISGSSAGALVAMSHICGNLQLAYCTTDFLAVAIEARSHTLGPFHPSFDIQASVREALERGLPEDAYLKANGKLHVSLTRVEDGENVIISEFKSNEDLIQVLLCSCFIPFWSGITLPKYKGVAYIDGGFSNNLITLDDKTVTVSPFAGEADICPQDDTLNLLQVNLSNTSFSLSPSNLYRLSHALLPPEPEVLSDLCKQGFADGIKFLQRMNLISCTKCLEIRSSLLVTTGGEDMEEVLSMNHTADSIDHNKTIPSDTSSLHHIILEQQEQKMIEISDRSRRSSFLSTKSQIYPNNQLQQQQQQQLQHNITSSLRNLLNVKTGETATAEEEDLRQQQPTHCSDCNLIRQKALYDPLPKQFSDRIRESCDKVNKSLSNWIYSHRPVKYLSYLMVPYYLPIDLTLAVIYNFWKKLPFIRAEIAENLYHVLDLVIVFLKRMQSRSTSAMLMGFDSSWQEDVIAYEKELIRKQQEKMEVHHHHHHHHHHRNSNTSLPASNASVAAATGVTGSCSSISAADSVSLASSRHRAGSNLSLSSTGLQPSIGQASQTRELHSLEDTFDSIVDVTSEQEGRIFAYYFRDSKDRLRVTEIFDLDHVHQPAIGHQPSSAPRSSVNGNGNGNGTNQPVVTAKQPTHQAPRSK</sequence>